<feature type="transmembrane region" description="Helical" evidence="1">
    <location>
        <begin position="58"/>
        <end position="81"/>
    </location>
</feature>
<organism evidence="2">
    <name type="scientific">Pseudourostyla cristata</name>
    <dbReference type="NCBI Taxonomy" id="293816"/>
    <lineage>
        <taxon>Eukaryota</taxon>
        <taxon>Sar</taxon>
        <taxon>Alveolata</taxon>
        <taxon>Ciliophora</taxon>
        <taxon>Intramacronucleata</taxon>
        <taxon>Spirotrichea</taxon>
        <taxon>Stichotrichia</taxon>
        <taxon>Urostylida</taxon>
        <taxon>Pseudourostylidae</taxon>
        <taxon>Pseudourostyla</taxon>
    </lineage>
</organism>
<geneLocation type="mitochondrion" evidence="2"/>
<dbReference type="Gene3D" id="1.10.287.3510">
    <property type="match status" value="1"/>
</dbReference>
<sequence length="118" mass="13781">MNFGDLNILFFLFFLILFSLIININTALNLLLTAEILWITLYVITLLIGFIYDNLNVLSLTFFFLVFSAIELGIGLILLLIQNLIQRSINLNDSNKNIFKFTSRFINKLFINKIKWKL</sequence>
<dbReference type="EMBL" id="MH888186">
    <property type="protein sequence ID" value="QCU82604.1"/>
    <property type="molecule type" value="Genomic_DNA"/>
</dbReference>
<name>A0A4P9JLC6_9SPIT</name>
<keyword evidence="1" id="KW-0472">Membrane</keyword>
<keyword evidence="1" id="KW-0812">Transmembrane</keyword>
<keyword evidence="1" id="KW-1133">Transmembrane helix</keyword>
<feature type="transmembrane region" description="Helical" evidence="1">
    <location>
        <begin position="31"/>
        <end position="52"/>
    </location>
</feature>
<feature type="transmembrane region" description="Helical" evidence="1">
    <location>
        <begin position="6"/>
        <end position="24"/>
    </location>
</feature>
<reference evidence="2" key="1">
    <citation type="journal article" date="2019" name="Mitochondrial DNA Part B Resour">
        <title>The mitochondrial genome of the ciliate Pseudourostyla cristata (Ciliophora, Urostylida).</title>
        <authorList>
            <person name="Park K.-M."/>
            <person name="Min G.-S."/>
            <person name="Kim S."/>
        </authorList>
    </citation>
    <scope>NUCLEOTIDE SEQUENCE</scope>
</reference>
<evidence type="ECO:0000256" key="1">
    <source>
        <dbReference type="SAM" id="Phobius"/>
    </source>
</evidence>
<proteinExistence type="predicted"/>
<gene>
    <name evidence="2" type="primary">nad4L</name>
</gene>
<accession>A0A4P9JLC6</accession>
<keyword evidence="2" id="KW-0496">Mitochondrion</keyword>
<evidence type="ECO:0000313" key="2">
    <source>
        <dbReference type="EMBL" id="QCU82604.1"/>
    </source>
</evidence>
<dbReference type="AlphaFoldDB" id="A0A4P9JLC6"/>
<protein>
    <submittedName>
        <fullName evidence="2">NADH dehydrogenase subunit 4L</fullName>
    </submittedName>
</protein>